<proteinExistence type="predicted"/>
<dbReference type="RefSeq" id="WP_137814728.1">
    <property type="nucleotide sequence ID" value="NZ_BJFL01000016.1"/>
</dbReference>
<protein>
    <submittedName>
        <fullName evidence="2">Transcriptional regulator</fullName>
    </submittedName>
</protein>
<comment type="caution">
    <text evidence="2">The sequence shown here is derived from an EMBL/GenBank/DDBJ whole genome shotgun (WGS) entry which is preliminary data.</text>
</comment>
<dbReference type="OrthoDB" id="3696856at2"/>
<reference evidence="3" key="1">
    <citation type="submission" date="2019-04" db="EMBL/GenBank/DDBJ databases">
        <title>Draft genome sequence of Pseudonocardiaceae bacterium SL3-2-4.</title>
        <authorList>
            <person name="Ningsih F."/>
            <person name="Yokota A."/>
            <person name="Sakai Y."/>
            <person name="Nanatani K."/>
            <person name="Yabe S."/>
            <person name="Oetari A."/>
            <person name="Sjamsuridzal W."/>
        </authorList>
    </citation>
    <scope>NUCLEOTIDE SEQUENCE [LARGE SCALE GENOMIC DNA]</scope>
    <source>
        <strain evidence="3">SL3-2-4</strain>
    </source>
</reference>
<evidence type="ECO:0000313" key="2">
    <source>
        <dbReference type="EMBL" id="GDY31667.1"/>
    </source>
</evidence>
<evidence type="ECO:0000259" key="1">
    <source>
        <dbReference type="Pfam" id="PF04149"/>
    </source>
</evidence>
<dbReference type="Proteomes" id="UP000298860">
    <property type="component" value="Unassembled WGS sequence"/>
</dbReference>
<dbReference type="AlphaFoldDB" id="A0A4D4JCP1"/>
<organism evidence="2 3">
    <name type="scientific">Gandjariella thermophila</name>
    <dbReference type="NCBI Taxonomy" id="1931992"/>
    <lineage>
        <taxon>Bacteria</taxon>
        <taxon>Bacillati</taxon>
        <taxon>Actinomycetota</taxon>
        <taxon>Actinomycetes</taxon>
        <taxon>Pseudonocardiales</taxon>
        <taxon>Pseudonocardiaceae</taxon>
        <taxon>Gandjariella</taxon>
    </lineage>
</organism>
<name>A0A4D4JCP1_9PSEU</name>
<keyword evidence="3" id="KW-1185">Reference proteome</keyword>
<evidence type="ECO:0000313" key="3">
    <source>
        <dbReference type="Proteomes" id="UP000298860"/>
    </source>
</evidence>
<sequence>MIGPRWRKSSYSQTNGACVEVSHTLDAVRDSKNPAGPALRVDVAAFLRAVKEGRFDR</sequence>
<feature type="domain" description="DUF397" evidence="1">
    <location>
        <begin position="5"/>
        <end position="51"/>
    </location>
</feature>
<accession>A0A4D4JCP1</accession>
<gene>
    <name evidence="2" type="ORF">GTS_33000</name>
</gene>
<dbReference type="Pfam" id="PF04149">
    <property type="entry name" value="DUF397"/>
    <property type="match status" value="1"/>
</dbReference>
<dbReference type="EMBL" id="BJFL01000016">
    <property type="protein sequence ID" value="GDY31667.1"/>
    <property type="molecule type" value="Genomic_DNA"/>
</dbReference>
<dbReference type="InterPro" id="IPR007278">
    <property type="entry name" value="DUF397"/>
</dbReference>